<dbReference type="RefSeq" id="WP_124947940.1">
    <property type="nucleotide sequence ID" value="NZ_BHVT01000073.1"/>
</dbReference>
<feature type="domain" description="Metallo-beta-lactamase" evidence="1">
    <location>
        <begin position="35"/>
        <end position="200"/>
    </location>
</feature>
<dbReference type="Proteomes" id="UP000295367">
    <property type="component" value="Unassembled WGS sequence"/>
</dbReference>
<dbReference type="OrthoDB" id="9803916at2"/>
<comment type="caution">
    <text evidence="2">The sequence shown here is derived from an EMBL/GenBank/DDBJ whole genome shotgun (WGS) entry which is preliminary data.</text>
</comment>
<evidence type="ECO:0000313" key="3">
    <source>
        <dbReference type="Proteomes" id="UP000295367"/>
    </source>
</evidence>
<organism evidence="2 3">
    <name type="scientific">Sulfurirhabdus autotrophica</name>
    <dbReference type="NCBI Taxonomy" id="1706046"/>
    <lineage>
        <taxon>Bacteria</taxon>
        <taxon>Pseudomonadati</taxon>
        <taxon>Pseudomonadota</taxon>
        <taxon>Betaproteobacteria</taxon>
        <taxon>Nitrosomonadales</taxon>
        <taxon>Sulfuricellaceae</taxon>
        <taxon>Sulfurirhabdus</taxon>
    </lineage>
</organism>
<keyword evidence="3" id="KW-1185">Reference proteome</keyword>
<accession>A0A4R3YDA0</accession>
<dbReference type="AlphaFoldDB" id="A0A4R3YDA0"/>
<dbReference type="CDD" id="cd16279">
    <property type="entry name" value="metallo-hydrolase-like_MBL-fold"/>
    <property type="match status" value="1"/>
</dbReference>
<protein>
    <submittedName>
        <fullName evidence="2">Phosphoribosyl 1,2-cyclic phosphate phosphodiesterase</fullName>
    </submittedName>
</protein>
<name>A0A4R3YDA0_9PROT</name>
<dbReference type="InterPro" id="IPR036866">
    <property type="entry name" value="RibonucZ/Hydroxyglut_hydro"/>
</dbReference>
<dbReference type="Pfam" id="PF12706">
    <property type="entry name" value="Lactamase_B_2"/>
    <property type="match status" value="1"/>
</dbReference>
<reference evidence="2 3" key="1">
    <citation type="submission" date="2019-03" db="EMBL/GenBank/DDBJ databases">
        <title>Genomic Encyclopedia of Type Strains, Phase IV (KMG-IV): sequencing the most valuable type-strain genomes for metagenomic binning, comparative biology and taxonomic classification.</title>
        <authorList>
            <person name="Goeker M."/>
        </authorList>
    </citation>
    <scope>NUCLEOTIDE SEQUENCE [LARGE SCALE GENOMIC DNA]</scope>
    <source>
        <strain evidence="2 3">DSM 100309</strain>
    </source>
</reference>
<dbReference type="InterPro" id="IPR001279">
    <property type="entry name" value="Metallo-B-lactamas"/>
</dbReference>
<dbReference type="PANTHER" id="PTHR42663:SF6">
    <property type="entry name" value="HYDROLASE C777.06C-RELATED"/>
    <property type="match status" value="1"/>
</dbReference>
<proteinExistence type="predicted"/>
<dbReference type="PANTHER" id="PTHR42663">
    <property type="entry name" value="HYDROLASE C777.06C-RELATED-RELATED"/>
    <property type="match status" value="1"/>
</dbReference>
<sequence>MEIIFLGTGSSTGTPVIGCSCPTCLSSDPRNKRTRCSVAIKTDAGKVLLIDTGPDLRLQALREDILRVDGVLYTHTHADHLNGIDDLRNFCFLQKQPIPVFGNEITINDIRQRFTYAFAPPGQYWDKPVLTSQVVESPFILEAVQITPIPVMHGKLPILGYRIGDVAYITDVSDIPDASMALLDGLEVLMLDCLHFRPHHTHIHFDKSVDYARQINAKQTYFIHMTHQVEYGEASSLLPEKMHFAFDGHRVNIN</sequence>
<evidence type="ECO:0000313" key="2">
    <source>
        <dbReference type="EMBL" id="TCV90077.1"/>
    </source>
</evidence>
<dbReference type="SUPFAM" id="SSF56281">
    <property type="entry name" value="Metallo-hydrolase/oxidoreductase"/>
    <property type="match status" value="1"/>
</dbReference>
<gene>
    <name evidence="2" type="ORF">EDC63_10142</name>
</gene>
<dbReference type="Gene3D" id="3.60.15.10">
    <property type="entry name" value="Ribonuclease Z/Hydroxyacylglutathione hydrolase-like"/>
    <property type="match status" value="1"/>
</dbReference>
<dbReference type="EMBL" id="SMCO01000001">
    <property type="protein sequence ID" value="TCV90077.1"/>
    <property type="molecule type" value="Genomic_DNA"/>
</dbReference>
<evidence type="ECO:0000259" key="1">
    <source>
        <dbReference type="SMART" id="SM00849"/>
    </source>
</evidence>
<dbReference type="SMART" id="SM00849">
    <property type="entry name" value="Lactamase_B"/>
    <property type="match status" value="1"/>
</dbReference>